<evidence type="ECO:0000256" key="7">
    <source>
        <dbReference type="RuleBase" id="RU365071"/>
    </source>
</evidence>
<organism evidence="10 11">
    <name type="scientific">Striga hermonthica</name>
    <name type="common">Purple witchweed</name>
    <name type="synonym">Buchnera hermonthica</name>
    <dbReference type="NCBI Taxonomy" id="68872"/>
    <lineage>
        <taxon>Eukaryota</taxon>
        <taxon>Viridiplantae</taxon>
        <taxon>Streptophyta</taxon>
        <taxon>Embryophyta</taxon>
        <taxon>Tracheophyta</taxon>
        <taxon>Spermatophyta</taxon>
        <taxon>Magnoliopsida</taxon>
        <taxon>eudicotyledons</taxon>
        <taxon>Gunneridae</taxon>
        <taxon>Pentapetalae</taxon>
        <taxon>asterids</taxon>
        <taxon>lamiids</taxon>
        <taxon>Lamiales</taxon>
        <taxon>Orobanchaceae</taxon>
        <taxon>Buchnereae</taxon>
        <taxon>Striga</taxon>
    </lineage>
</organism>
<evidence type="ECO:0000256" key="4">
    <source>
        <dbReference type="ARBA" id="ARBA00023172"/>
    </source>
</evidence>
<feature type="domain" description="Non-structural maintenance of chromosome element 4 C-terminal" evidence="9">
    <location>
        <begin position="220"/>
        <end position="306"/>
    </location>
</feature>
<comment type="caution">
    <text evidence="10">The sequence shown here is derived from an EMBL/GenBank/DDBJ whole genome shotgun (WGS) entry which is preliminary data.</text>
</comment>
<dbReference type="GO" id="GO:0005634">
    <property type="term" value="C:nucleus"/>
    <property type="evidence" value="ECO:0007669"/>
    <property type="project" value="UniProtKB-SubCell"/>
</dbReference>
<comment type="similarity">
    <text evidence="2 7">Belongs to the NSE4 family.</text>
</comment>
<keyword evidence="4 7" id="KW-0233">DNA recombination</keyword>
<name>A0A9N7MXC8_STRHE</name>
<evidence type="ECO:0000256" key="5">
    <source>
        <dbReference type="ARBA" id="ARBA00023204"/>
    </source>
</evidence>
<protein>
    <recommendedName>
        <fullName evidence="7">Non-structural maintenance of chromosomes element 4</fullName>
    </recommendedName>
</protein>
<dbReference type="GO" id="GO:0006281">
    <property type="term" value="P:DNA repair"/>
    <property type="evidence" value="ECO:0007669"/>
    <property type="project" value="UniProtKB-UniRule"/>
</dbReference>
<keyword evidence="6 7" id="KW-0539">Nucleus</keyword>
<dbReference type="InterPro" id="IPR014854">
    <property type="entry name" value="Nse4_C"/>
</dbReference>
<accession>A0A9N7MXC8</accession>
<sequence>MERSFRRERATDSKAASTITEETGGSTQENEPVSKSRNIRSCYRALENRINEGKDDLASGDSENFMTIMKEVENIHQHVKKPREQVADAETLLGLTRNLAACVRTHTSGGVTPAEFISGLIRKFEQQNSTKWASENSQCISWQTIGRLVSPVFMNGSGCKTMNGPMRNTLKPRKLTVRARRSRPVGKAHPKELEKDAEVVTDTDKNLRVMFEILKKNKKVNVENLILNRTSFAQTVENLFALSFLVKDGRVRVDVDESGSQLIVPTNGPSAEDIKNRVVENHQFIFRFDFNDWKLMKTTVKEGNELMPQRDTFDNATNAKAKTEPCKQEPPIPEGVPFYSCSVRTAPVKKFSKNNGLTMGGSFLFGIDEGIIGNWNCKRKRTVL</sequence>
<dbReference type="GO" id="GO:0030915">
    <property type="term" value="C:Smc5-Smc6 complex"/>
    <property type="evidence" value="ECO:0007669"/>
    <property type="project" value="UniProtKB-UniRule"/>
</dbReference>
<dbReference type="GO" id="GO:0006310">
    <property type="term" value="P:DNA recombination"/>
    <property type="evidence" value="ECO:0007669"/>
    <property type="project" value="UniProtKB-UniRule"/>
</dbReference>
<proteinExistence type="inferred from homology"/>
<keyword evidence="5 7" id="KW-0234">DNA repair</keyword>
<evidence type="ECO:0000256" key="1">
    <source>
        <dbReference type="ARBA" id="ARBA00004123"/>
    </source>
</evidence>
<dbReference type="Proteomes" id="UP001153555">
    <property type="component" value="Unassembled WGS sequence"/>
</dbReference>
<dbReference type="PANTHER" id="PTHR16140:SF0">
    <property type="entry name" value="NON-STRUCTURAL MAINTENANCE OF CHROMOSOMES ELEMENT 4"/>
    <property type="match status" value="1"/>
</dbReference>
<dbReference type="EMBL" id="CACSLK010020742">
    <property type="protein sequence ID" value="CAA0821078.1"/>
    <property type="molecule type" value="Genomic_DNA"/>
</dbReference>
<feature type="compositionally biased region" description="Basic and acidic residues" evidence="8">
    <location>
        <begin position="1"/>
        <end position="12"/>
    </location>
</feature>
<evidence type="ECO:0000256" key="3">
    <source>
        <dbReference type="ARBA" id="ARBA00022763"/>
    </source>
</evidence>
<evidence type="ECO:0000256" key="8">
    <source>
        <dbReference type="SAM" id="MobiDB-lite"/>
    </source>
</evidence>
<evidence type="ECO:0000256" key="6">
    <source>
        <dbReference type="ARBA" id="ARBA00023242"/>
    </source>
</evidence>
<comment type="subunit">
    <text evidence="7">Component of the SMC5-SMC6 complex.</text>
</comment>
<comment type="subcellular location">
    <subcellularLocation>
        <location evidence="1 7">Nucleus</location>
    </subcellularLocation>
</comment>
<keyword evidence="3 7" id="KW-0227">DNA damage</keyword>
<dbReference type="Pfam" id="PF08743">
    <property type="entry name" value="Nse4_C"/>
    <property type="match status" value="1"/>
</dbReference>
<feature type="compositionally biased region" description="Polar residues" evidence="8">
    <location>
        <begin position="14"/>
        <end position="36"/>
    </location>
</feature>
<evidence type="ECO:0000259" key="9">
    <source>
        <dbReference type="Pfam" id="PF08743"/>
    </source>
</evidence>
<dbReference type="InterPro" id="IPR027786">
    <property type="entry name" value="Nse4/EID"/>
</dbReference>
<reference evidence="10" key="1">
    <citation type="submission" date="2019-12" db="EMBL/GenBank/DDBJ databases">
        <authorList>
            <person name="Scholes J."/>
        </authorList>
    </citation>
    <scope>NUCLEOTIDE SEQUENCE</scope>
</reference>
<evidence type="ECO:0000313" key="10">
    <source>
        <dbReference type="EMBL" id="CAA0821078.1"/>
    </source>
</evidence>
<dbReference type="AlphaFoldDB" id="A0A9N7MXC8"/>
<feature type="region of interest" description="Disordered" evidence="8">
    <location>
        <begin position="1"/>
        <end position="36"/>
    </location>
</feature>
<evidence type="ECO:0000256" key="2">
    <source>
        <dbReference type="ARBA" id="ARBA00008997"/>
    </source>
</evidence>
<comment type="function">
    <text evidence="7">Component of the SMC5-SMC6 complex, that promotes sister chromatid alignment after DNA damage and facilitates double-stranded DNA breaks (DSBs) repair via homologous recombination between sister chromatids.</text>
</comment>
<evidence type="ECO:0000313" key="11">
    <source>
        <dbReference type="Proteomes" id="UP001153555"/>
    </source>
</evidence>
<keyword evidence="11" id="KW-1185">Reference proteome</keyword>
<gene>
    <name evidence="10" type="ORF">SHERM_19080</name>
</gene>
<dbReference type="OrthoDB" id="361242at2759"/>
<dbReference type="PANTHER" id="PTHR16140">
    <property type="entry name" value="NON-STRUCTURAL MAINTENANCE OF CHROMOSOMES ELEMENT 4"/>
    <property type="match status" value="1"/>
</dbReference>